<dbReference type="KEGG" id="ipu:108268557"/>
<keyword evidence="2" id="KW-0678">Repressor</keyword>
<dbReference type="PANTHER" id="PTHR10985">
    <property type="entry name" value="BASIC HELIX-LOOP-HELIX TRANSCRIPTION FACTOR, HES-RELATED"/>
    <property type="match status" value="1"/>
</dbReference>
<evidence type="ECO:0000256" key="6">
    <source>
        <dbReference type="SAM" id="MobiDB-lite"/>
    </source>
</evidence>
<evidence type="ECO:0000256" key="2">
    <source>
        <dbReference type="ARBA" id="ARBA00022491"/>
    </source>
</evidence>
<reference evidence="9" key="2">
    <citation type="submission" date="2025-08" db="UniProtKB">
        <authorList>
            <consortium name="RefSeq"/>
        </authorList>
    </citation>
    <scope>IDENTIFICATION</scope>
    <source>
        <tissue evidence="9">Blood</tissue>
    </source>
</reference>
<feature type="compositionally biased region" description="Pro residues" evidence="6">
    <location>
        <begin position="193"/>
        <end position="207"/>
    </location>
</feature>
<dbReference type="PROSITE" id="PS50888">
    <property type="entry name" value="BHLH"/>
    <property type="match status" value="1"/>
</dbReference>
<feature type="domain" description="BHLH" evidence="7">
    <location>
        <begin position="7"/>
        <end position="64"/>
    </location>
</feature>
<dbReference type="GO" id="GO:0005634">
    <property type="term" value="C:nucleus"/>
    <property type="evidence" value="ECO:0007669"/>
    <property type="project" value="UniProtKB-SubCell"/>
</dbReference>
<dbReference type="GeneID" id="108268557"/>
<keyword evidence="4" id="KW-0804">Transcription</keyword>
<feature type="region of interest" description="Disordered" evidence="6">
    <location>
        <begin position="136"/>
        <end position="156"/>
    </location>
</feature>
<keyword evidence="5" id="KW-0539">Nucleus</keyword>
<organism evidence="8 9">
    <name type="scientific">Ictalurus punctatus</name>
    <name type="common">Channel catfish</name>
    <name type="synonym">Silurus punctatus</name>
    <dbReference type="NCBI Taxonomy" id="7998"/>
    <lineage>
        <taxon>Eukaryota</taxon>
        <taxon>Metazoa</taxon>
        <taxon>Chordata</taxon>
        <taxon>Craniata</taxon>
        <taxon>Vertebrata</taxon>
        <taxon>Euteleostomi</taxon>
        <taxon>Actinopterygii</taxon>
        <taxon>Neopterygii</taxon>
        <taxon>Teleostei</taxon>
        <taxon>Ostariophysi</taxon>
        <taxon>Siluriformes</taxon>
        <taxon>Ictaluridae</taxon>
        <taxon>Ictalurus</taxon>
    </lineage>
</organism>
<dbReference type="CTD" id="445409"/>
<sequence>MAKTESERRKLKPVIEKKRRDRINQNLAVLRALLFDSTADTRLQNPKLEKAEILDLAVQYIRKNTHDKTDKKGSVNQTVVDVTHTQTNSSNPGSAAHPHQCVSDFTSFIGQKHHFERENYRMSLEYYLHCHRDHSSRAGKESDTKSPNSHTKLCSSTTVSHPYKQDLIFTESCSITSKSALKNPISFTSPEQLSPPPSPLRVPFAHPVPPPSSSPPLVITSFSVCSPGSLPQLHKSRALPMSASLNLETREVLTPSQTTWRPWS</sequence>
<dbReference type="InterPro" id="IPR011598">
    <property type="entry name" value="bHLH_dom"/>
</dbReference>
<dbReference type="Gene3D" id="4.10.280.10">
    <property type="entry name" value="Helix-loop-helix DNA-binding domain"/>
    <property type="match status" value="1"/>
</dbReference>
<dbReference type="GO" id="GO:0046983">
    <property type="term" value="F:protein dimerization activity"/>
    <property type="evidence" value="ECO:0007669"/>
    <property type="project" value="InterPro"/>
</dbReference>
<evidence type="ECO:0000313" key="8">
    <source>
        <dbReference type="Proteomes" id="UP000221080"/>
    </source>
</evidence>
<evidence type="ECO:0000256" key="5">
    <source>
        <dbReference type="ARBA" id="ARBA00023242"/>
    </source>
</evidence>
<dbReference type="InterPro" id="IPR036638">
    <property type="entry name" value="HLH_DNA-bd_sf"/>
</dbReference>
<gene>
    <name evidence="9" type="primary">her11</name>
</gene>
<keyword evidence="3" id="KW-0805">Transcription regulation</keyword>
<dbReference type="AlphaFoldDB" id="A0A2D0REW9"/>
<dbReference type="OMA" id="IYASDFY"/>
<evidence type="ECO:0000259" key="7">
    <source>
        <dbReference type="PROSITE" id="PS50888"/>
    </source>
</evidence>
<reference evidence="8" key="1">
    <citation type="journal article" date="2016" name="Nat. Commun.">
        <title>The channel catfish genome sequence provides insights into the evolution of scale formation in teleosts.</title>
        <authorList>
            <person name="Liu Z."/>
            <person name="Liu S."/>
            <person name="Yao J."/>
            <person name="Bao L."/>
            <person name="Zhang J."/>
            <person name="Li Y."/>
            <person name="Jiang C."/>
            <person name="Sun L."/>
            <person name="Wang R."/>
            <person name="Zhang Y."/>
            <person name="Zhou T."/>
            <person name="Zeng Q."/>
            <person name="Fu Q."/>
            <person name="Gao S."/>
            <person name="Li N."/>
            <person name="Koren S."/>
            <person name="Jiang Y."/>
            <person name="Zimin A."/>
            <person name="Xu P."/>
            <person name="Phillippy A.M."/>
            <person name="Geng X."/>
            <person name="Song L."/>
            <person name="Sun F."/>
            <person name="Li C."/>
            <person name="Wang X."/>
            <person name="Chen A."/>
            <person name="Jin Y."/>
            <person name="Yuan Z."/>
            <person name="Yang Y."/>
            <person name="Tan S."/>
            <person name="Peatman E."/>
            <person name="Lu J."/>
            <person name="Qin Z."/>
            <person name="Dunham R."/>
            <person name="Li Z."/>
            <person name="Sonstegard T."/>
            <person name="Feng J."/>
            <person name="Danzmann R.G."/>
            <person name="Schroeder S."/>
            <person name="Scheffler B."/>
            <person name="Duke M.V."/>
            <person name="Ballard L."/>
            <person name="Kucuktas H."/>
            <person name="Kaltenboeck L."/>
            <person name="Liu H."/>
            <person name="Armbruster J."/>
            <person name="Xie Y."/>
            <person name="Kirby M.L."/>
            <person name="Tian Y."/>
            <person name="Flanagan M.E."/>
            <person name="Mu W."/>
            <person name="Waldbieser G.C."/>
        </authorList>
    </citation>
    <scope>NUCLEOTIDE SEQUENCE [LARGE SCALE GENOMIC DNA]</scope>
    <source>
        <strain evidence="8">SDA103</strain>
    </source>
</reference>
<dbReference type="SUPFAM" id="SSF47459">
    <property type="entry name" value="HLH, helix-loop-helix DNA-binding domain"/>
    <property type="match status" value="1"/>
</dbReference>
<evidence type="ECO:0000256" key="3">
    <source>
        <dbReference type="ARBA" id="ARBA00023015"/>
    </source>
</evidence>
<comment type="subcellular location">
    <subcellularLocation>
        <location evidence="1">Nucleus</location>
    </subcellularLocation>
</comment>
<keyword evidence="8" id="KW-1185">Reference proteome</keyword>
<dbReference type="CDD" id="cd11462">
    <property type="entry name" value="bHLH-O_HES7"/>
    <property type="match status" value="1"/>
</dbReference>
<dbReference type="InterPro" id="IPR032644">
    <property type="entry name" value="HES-7_bHLH-O"/>
</dbReference>
<dbReference type="InterPro" id="IPR050370">
    <property type="entry name" value="HES_HEY"/>
</dbReference>
<evidence type="ECO:0000256" key="4">
    <source>
        <dbReference type="ARBA" id="ARBA00023163"/>
    </source>
</evidence>
<evidence type="ECO:0000313" key="9">
    <source>
        <dbReference type="RefSeq" id="XP_017329068.1"/>
    </source>
</evidence>
<proteinExistence type="predicted"/>
<protein>
    <submittedName>
        <fullName evidence="9">Hairy-related 11</fullName>
    </submittedName>
</protein>
<dbReference type="OrthoDB" id="690068at2759"/>
<feature type="region of interest" description="Disordered" evidence="6">
    <location>
        <begin position="186"/>
        <end position="207"/>
    </location>
</feature>
<dbReference type="RefSeq" id="XP_017329068.1">
    <property type="nucleotide sequence ID" value="XM_017473579.3"/>
</dbReference>
<accession>A0A2D0REW9</accession>
<dbReference type="Proteomes" id="UP000221080">
    <property type="component" value="Chromosome 8"/>
</dbReference>
<feature type="compositionally biased region" description="Polar residues" evidence="6">
    <location>
        <begin position="145"/>
        <end position="156"/>
    </location>
</feature>
<dbReference type="SMART" id="SM00353">
    <property type="entry name" value="HLH"/>
    <property type="match status" value="1"/>
</dbReference>
<dbReference type="Pfam" id="PF00010">
    <property type="entry name" value="HLH"/>
    <property type="match status" value="1"/>
</dbReference>
<evidence type="ECO:0000256" key="1">
    <source>
        <dbReference type="ARBA" id="ARBA00004123"/>
    </source>
</evidence>
<name>A0A2D0REW9_ICTPU</name>